<gene>
    <name evidence="1" type="ORF">JCM9157_4319</name>
</gene>
<organism evidence="1 2">
    <name type="scientific">Halalkalibacter akibai (strain ATCC 43226 / DSM 21942 / CIP 109018 / JCM 9157 / 1139)</name>
    <name type="common">Bacillus akibai</name>
    <dbReference type="NCBI Taxonomy" id="1236973"/>
    <lineage>
        <taxon>Bacteria</taxon>
        <taxon>Bacillati</taxon>
        <taxon>Bacillota</taxon>
        <taxon>Bacilli</taxon>
        <taxon>Bacillales</taxon>
        <taxon>Bacillaceae</taxon>
        <taxon>Halalkalibacter</taxon>
    </lineage>
</organism>
<accession>W4QY69</accession>
<evidence type="ECO:0000313" key="2">
    <source>
        <dbReference type="Proteomes" id="UP000018896"/>
    </source>
</evidence>
<dbReference type="RefSeq" id="WP_035667451.1">
    <property type="nucleotide sequence ID" value="NZ_BAUV01000052.1"/>
</dbReference>
<keyword evidence="2" id="KW-1185">Reference proteome</keyword>
<dbReference type="Proteomes" id="UP000018896">
    <property type="component" value="Unassembled WGS sequence"/>
</dbReference>
<proteinExistence type="predicted"/>
<name>W4QY69_HALA3</name>
<dbReference type="OrthoDB" id="9960541at2"/>
<comment type="caution">
    <text evidence="1">The sequence shown here is derived from an EMBL/GenBank/DDBJ whole genome shotgun (WGS) entry which is preliminary data.</text>
</comment>
<evidence type="ECO:0000313" key="1">
    <source>
        <dbReference type="EMBL" id="GAE37075.1"/>
    </source>
</evidence>
<dbReference type="AlphaFoldDB" id="W4QY69"/>
<protein>
    <submittedName>
        <fullName evidence="1">Uncharacterized protein</fullName>
    </submittedName>
</protein>
<reference evidence="1 2" key="1">
    <citation type="journal article" date="2014" name="Genome Announc.">
        <title>Draft Genome Sequences of Three Alkaliphilic Bacillus Strains, Bacillus wakoensis JCM 9140T, Bacillus akibai JCM 9157T, and Bacillus hemicellulosilyticus JCM 9152T.</title>
        <authorList>
            <person name="Yuki M."/>
            <person name="Oshima K."/>
            <person name="Suda W."/>
            <person name="Oshida Y."/>
            <person name="Kitamura K."/>
            <person name="Iida T."/>
            <person name="Hattori M."/>
            <person name="Ohkuma M."/>
        </authorList>
    </citation>
    <scope>NUCLEOTIDE SEQUENCE [LARGE SCALE GENOMIC DNA]</scope>
    <source>
        <strain evidence="1 2">JCM 9157</strain>
    </source>
</reference>
<sequence length="74" mass="8745">MAKKTVPLLYIHQKKEAEIEATSEEFVYKKFKVQVKENKQNEKSEGYLLDLEELVLEKTDDLENENEGKQEVEK</sequence>
<dbReference type="EMBL" id="BAUV01000052">
    <property type="protein sequence ID" value="GAE37075.1"/>
    <property type="molecule type" value="Genomic_DNA"/>
</dbReference>